<evidence type="ECO:0000256" key="5">
    <source>
        <dbReference type="ARBA" id="ARBA00022927"/>
    </source>
</evidence>
<evidence type="ECO:0000259" key="10">
    <source>
        <dbReference type="Pfam" id="PF02355"/>
    </source>
</evidence>
<evidence type="ECO:0000256" key="4">
    <source>
        <dbReference type="ARBA" id="ARBA00022692"/>
    </source>
</evidence>
<dbReference type="Gene3D" id="3.30.1360.200">
    <property type="match status" value="1"/>
</dbReference>
<feature type="transmembrane region" description="Helical" evidence="9">
    <location>
        <begin position="116"/>
        <end position="138"/>
    </location>
</feature>
<keyword evidence="3" id="KW-1003">Cell membrane</keyword>
<accession>A0A9E4T5J3</accession>
<feature type="transmembrane region" description="Helical" evidence="9">
    <location>
        <begin position="92"/>
        <end position="110"/>
    </location>
</feature>
<comment type="caution">
    <text evidence="12">The sequence shown here is derived from an EMBL/GenBank/DDBJ whole genome shotgun (WGS) entry which is preliminary data.</text>
</comment>
<keyword evidence="2" id="KW-0813">Transport</keyword>
<reference evidence="12" key="1">
    <citation type="journal article" date="2021" name="Proc. Natl. Acad. Sci. U.S.A.">
        <title>Global biogeography of chemosynthetic symbionts reveals both localized and globally distributed symbiont groups. .</title>
        <authorList>
            <person name="Osvatic J.T."/>
            <person name="Wilkins L.G.E."/>
            <person name="Leibrecht L."/>
            <person name="Leray M."/>
            <person name="Zauner S."/>
            <person name="Polzin J."/>
            <person name="Camacho Y."/>
            <person name="Gros O."/>
            <person name="van Gils J.A."/>
            <person name="Eisen J.A."/>
            <person name="Petersen J.M."/>
            <person name="Yuen B."/>
        </authorList>
    </citation>
    <scope>NUCLEOTIDE SEQUENCE</scope>
    <source>
        <strain evidence="12">MAGclacostrist064TRANS</strain>
    </source>
</reference>
<organism evidence="12 13">
    <name type="scientific">Candidatus Thiodiazotropha taylori</name>
    <dbReference type="NCBI Taxonomy" id="2792791"/>
    <lineage>
        <taxon>Bacteria</taxon>
        <taxon>Pseudomonadati</taxon>
        <taxon>Pseudomonadota</taxon>
        <taxon>Gammaproteobacteria</taxon>
        <taxon>Chromatiales</taxon>
        <taxon>Sedimenticolaceae</taxon>
        <taxon>Candidatus Thiodiazotropha</taxon>
    </lineage>
</organism>
<evidence type="ECO:0000313" key="12">
    <source>
        <dbReference type="EMBL" id="MCG7948855.1"/>
    </source>
</evidence>
<name>A0A9E4T5J3_9GAMM</name>
<dbReference type="GO" id="GO:0006886">
    <property type="term" value="P:intracellular protein transport"/>
    <property type="evidence" value="ECO:0007669"/>
    <property type="project" value="InterPro"/>
</dbReference>
<proteinExistence type="predicted"/>
<evidence type="ECO:0000259" key="11">
    <source>
        <dbReference type="Pfam" id="PF22599"/>
    </source>
</evidence>
<dbReference type="InterPro" id="IPR054384">
    <property type="entry name" value="SecDF_P1_head"/>
</dbReference>
<feature type="domain" description="Protein export membrane protein SecD/SecF C-terminal" evidence="10">
    <location>
        <begin position="43"/>
        <end position="213"/>
    </location>
</feature>
<dbReference type="GO" id="GO:0015450">
    <property type="term" value="F:protein-transporting ATPase activity"/>
    <property type="evidence" value="ECO:0007669"/>
    <property type="project" value="InterPro"/>
</dbReference>
<evidence type="ECO:0000256" key="7">
    <source>
        <dbReference type="ARBA" id="ARBA00023010"/>
    </source>
</evidence>
<keyword evidence="8 9" id="KW-0472">Membrane</keyword>
<feature type="transmembrane region" description="Helical" evidence="9">
    <location>
        <begin position="64"/>
        <end position="85"/>
    </location>
</feature>
<dbReference type="PANTHER" id="PTHR30081:SF1">
    <property type="entry name" value="PROTEIN TRANSLOCASE SUBUNIT SECD"/>
    <property type="match status" value="1"/>
</dbReference>
<keyword evidence="6 9" id="KW-1133">Transmembrane helix</keyword>
<evidence type="ECO:0000256" key="6">
    <source>
        <dbReference type="ARBA" id="ARBA00022989"/>
    </source>
</evidence>
<dbReference type="PANTHER" id="PTHR30081">
    <property type="entry name" value="PROTEIN-EXPORT MEMBRANE PROTEIN SEC"/>
    <property type="match status" value="1"/>
</dbReference>
<evidence type="ECO:0000256" key="2">
    <source>
        <dbReference type="ARBA" id="ARBA00022448"/>
    </source>
</evidence>
<dbReference type="AlphaFoldDB" id="A0A9E4T5J3"/>
<keyword evidence="7" id="KW-0811">Translocation</keyword>
<sequence length="225" mass="24009">EEVISIATIREPFGRRFQTTGLDTTEEARDLALLLRAGALAAPIEIVEERTIGPSLGQDSIDQGFASVMIGLAMVMVFMAVYYRVFGLVADMALVMNLVLIVAILSMLQATLTLPGIAGIVLTVGMAVDANVLIFQRIREEIANGNSPQASIQAGYEKAFSTIIDANITTLIAAVVLFSFGTGPIKGFAVTLAIGILTSMFTAIIGTRAVINWIYGRKRVQSLAI</sequence>
<dbReference type="NCBIfam" id="TIGR01129">
    <property type="entry name" value="secD"/>
    <property type="match status" value="1"/>
</dbReference>
<dbReference type="InterPro" id="IPR055344">
    <property type="entry name" value="SecD_SecF_C_bact"/>
</dbReference>
<dbReference type="InterPro" id="IPR001036">
    <property type="entry name" value="Acrflvin-R"/>
</dbReference>
<dbReference type="InterPro" id="IPR022813">
    <property type="entry name" value="SecD/SecF_arch_bac"/>
</dbReference>
<dbReference type="NCBIfam" id="TIGR00916">
    <property type="entry name" value="2A0604s01"/>
    <property type="match status" value="1"/>
</dbReference>
<dbReference type="PRINTS" id="PR00702">
    <property type="entry name" value="ACRIFLAVINRP"/>
</dbReference>
<comment type="subcellular location">
    <subcellularLocation>
        <location evidence="1">Cell membrane</location>
        <topology evidence="1">Multi-pass membrane protein</topology>
    </subcellularLocation>
</comment>
<dbReference type="SUPFAM" id="SSF82866">
    <property type="entry name" value="Multidrug efflux transporter AcrB transmembrane domain"/>
    <property type="match status" value="1"/>
</dbReference>
<dbReference type="FunFam" id="1.20.1640.10:FF:000004">
    <property type="entry name" value="Protein translocase subunit SecD"/>
    <property type="match status" value="1"/>
</dbReference>
<evidence type="ECO:0000256" key="8">
    <source>
        <dbReference type="ARBA" id="ARBA00023136"/>
    </source>
</evidence>
<dbReference type="Gene3D" id="1.20.1640.10">
    <property type="entry name" value="Multidrug efflux transporter AcrB transmembrane domain"/>
    <property type="match status" value="1"/>
</dbReference>
<dbReference type="InterPro" id="IPR005791">
    <property type="entry name" value="SecD"/>
</dbReference>
<feature type="transmembrane region" description="Helical" evidence="9">
    <location>
        <begin position="187"/>
        <end position="211"/>
    </location>
</feature>
<evidence type="ECO:0000256" key="9">
    <source>
        <dbReference type="SAM" id="Phobius"/>
    </source>
</evidence>
<dbReference type="Pfam" id="PF22599">
    <property type="entry name" value="SecDF_P1_head"/>
    <property type="match status" value="1"/>
</dbReference>
<keyword evidence="5" id="KW-0653">Protein transport</keyword>
<evidence type="ECO:0000256" key="1">
    <source>
        <dbReference type="ARBA" id="ARBA00004651"/>
    </source>
</evidence>
<feature type="domain" description="SecDF P1 head subdomain" evidence="11">
    <location>
        <begin position="1"/>
        <end position="42"/>
    </location>
</feature>
<keyword evidence="4 9" id="KW-0812">Transmembrane</keyword>
<protein>
    <submittedName>
        <fullName evidence="12">Protein translocase subunit SecD</fullName>
    </submittedName>
</protein>
<feature type="non-terminal residue" evidence="12">
    <location>
        <position position="1"/>
    </location>
</feature>
<evidence type="ECO:0000313" key="13">
    <source>
        <dbReference type="Proteomes" id="UP000886667"/>
    </source>
</evidence>
<gene>
    <name evidence="12" type="primary">secD</name>
    <name evidence="12" type="ORF">JAZ07_21145</name>
</gene>
<dbReference type="InterPro" id="IPR048634">
    <property type="entry name" value="SecD_SecF_C"/>
</dbReference>
<dbReference type="Proteomes" id="UP000886667">
    <property type="component" value="Unassembled WGS sequence"/>
</dbReference>
<feature type="transmembrane region" description="Helical" evidence="9">
    <location>
        <begin position="159"/>
        <end position="181"/>
    </location>
</feature>
<dbReference type="Pfam" id="PF02355">
    <property type="entry name" value="SecD_SecF_C"/>
    <property type="match status" value="1"/>
</dbReference>
<evidence type="ECO:0000256" key="3">
    <source>
        <dbReference type="ARBA" id="ARBA00022475"/>
    </source>
</evidence>
<dbReference type="GO" id="GO:0005886">
    <property type="term" value="C:plasma membrane"/>
    <property type="evidence" value="ECO:0007669"/>
    <property type="project" value="UniProtKB-SubCell"/>
</dbReference>
<dbReference type="EMBL" id="JAEPCM010000802">
    <property type="protein sequence ID" value="MCG7948855.1"/>
    <property type="molecule type" value="Genomic_DNA"/>
</dbReference>